<dbReference type="Proteomes" id="UP000295070">
    <property type="component" value="Chromosome 6"/>
</dbReference>
<gene>
    <name evidence="1" type="ORF">EPR50_G00062590</name>
</gene>
<name>A0A484D8X5_PERFV</name>
<sequence length="70" mass="7955">MIGQLPSPVFHRKYQRAEEGNPSPRDAPLETAFHLKDVLRGKNCSLTLWKASHFDIIQREGLTPLKPCIT</sequence>
<proteinExistence type="predicted"/>
<protein>
    <submittedName>
        <fullName evidence="1">Uncharacterized protein</fullName>
    </submittedName>
</protein>
<evidence type="ECO:0000313" key="2">
    <source>
        <dbReference type="Proteomes" id="UP000295070"/>
    </source>
</evidence>
<dbReference type="EMBL" id="SCKG01000006">
    <property type="protein sequence ID" value="TDH11615.1"/>
    <property type="molecule type" value="Genomic_DNA"/>
</dbReference>
<dbReference type="AlphaFoldDB" id="A0A484D8X5"/>
<evidence type="ECO:0000313" key="1">
    <source>
        <dbReference type="EMBL" id="TDH11615.1"/>
    </source>
</evidence>
<reference evidence="1 2" key="1">
    <citation type="submission" date="2019-01" db="EMBL/GenBank/DDBJ databases">
        <title>A chromosome-scale genome assembly of the yellow perch, Perca flavescens.</title>
        <authorList>
            <person name="Feron R."/>
            <person name="Morvezen R."/>
            <person name="Bestin A."/>
            <person name="Haffray P."/>
            <person name="Klopp C."/>
            <person name="Zahm M."/>
            <person name="Cabau C."/>
            <person name="Roques C."/>
            <person name="Donnadieu C."/>
            <person name="Bouchez O."/>
            <person name="Christie M."/>
            <person name="Larson W."/>
            <person name="Guiguen Y."/>
        </authorList>
    </citation>
    <scope>NUCLEOTIDE SEQUENCE [LARGE SCALE GENOMIC DNA]</scope>
    <source>
        <strain evidence="1">YP-PL-M2</strain>
        <tissue evidence="1">Blood</tissue>
    </source>
</reference>
<accession>A0A484D8X5</accession>
<organism evidence="1 2">
    <name type="scientific">Perca flavescens</name>
    <name type="common">American yellow perch</name>
    <name type="synonym">Morone flavescens</name>
    <dbReference type="NCBI Taxonomy" id="8167"/>
    <lineage>
        <taxon>Eukaryota</taxon>
        <taxon>Metazoa</taxon>
        <taxon>Chordata</taxon>
        <taxon>Craniata</taxon>
        <taxon>Vertebrata</taxon>
        <taxon>Euteleostomi</taxon>
        <taxon>Actinopterygii</taxon>
        <taxon>Neopterygii</taxon>
        <taxon>Teleostei</taxon>
        <taxon>Neoteleostei</taxon>
        <taxon>Acanthomorphata</taxon>
        <taxon>Eupercaria</taxon>
        <taxon>Perciformes</taxon>
        <taxon>Percoidei</taxon>
        <taxon>Percidae</taxon>
        <taxon>Percinae</taxon>
        <taxon>Perca</taxon>
    </lineage>
</organism>
<keyword evidence="2" id="KW-1185">Reference proteome</keyword>
<comment type="caution">
    <text evidence="1">The sequence shown here is derived from an EMBL/GenBank/DDBJ whole genome shotgun (WGS) entry which is preliminary data.</text>
</comment>